<dbReference type="PANTHER" id="PTHR13318">
    <property type="entry name" value="PARTNER OF PAIRED, ISOFORM B-RELATED"/>
    <property type="match status" value="1"/>
</dbReference>
<evidence type="ECO:0000313" key="2">
    <source>
        <dbReference type="RefSeq" id="XP_011314802.1"/>
    </source>
</evidence>
<gene>
    <name evidence="2" type="primary">LOC105273835</name>
</gene>
<dbReference type="GeneID" id="105273835"/>
<keyword evidence="1" id="KW-1185">Reference proteome</keyword>
<dbReference type="RefSeq" id="XP_011314802.1">
    <property type="nucleotide sequence ID" value="XM_011316500.1"/>
</dbReference>
<dbReference type="OrthoDB" id="63112at2759"/>
<dbReference type="GO" id="GO:0019005">
    <property type="term" value="C:SCF ubiquitin ligase complex"/>
    <property type="evidence" value="ECO:0007669"/>
    <property type="project" value="TreeGrafter"/>
</dbReference>
<sequence length="522" mass="59286">MPRKHEVPALQELALCSIGEYVTDFGKSLVPPICSESRTDPRGGSKRLHNLLKSMKHRLSSSIPRHLYNRMALKSLTAIKLLINDRRNTYNDFQPINVFLTEVSVLVNLIEVLLHHNLRSMEFAEWPKIMRHVLYNNLENMSGLEVLDLGSGSAGWRTSEIEKLIINGVSHMPNLLSFTLCSDCTDNIIFVVGETCKKLRALDVIASRSVTDRSIPSILNCQFLKEVKLFRTSVSIGGFSELLMRLPWLENMGRCDDVGEVFEAISLKEINQDKSLALKVLETRNVTIDDLFLFVDVCPFVTSVSIMCDERTDLRILSALEHLQELKLLSCDFYGDKVNDLLEMTNSRIRSLHLEHVEEIDRSALVYISQYCPGIKSLTFYNCDFSEGLSTQFRALKVEPFRQLQRLKCVADCASCHLEFLLSNCLAIKFIQLGSSTGVGDLTMQKVFAVNKMRELEELKILYGGDLSMRTVRLIMENCEGLRRLSELEGWHGVTQHELEAFREELRVNNVDLDTSPTLSLA</sequence>
<dbReference type="KEGG" id="fas:105273835"/>
<proteinExistence type="predicted"/>
<reference evidence="2" key="1">
    <citation type="submission" date="2025-08" db="UniProtKB">
        <authorList>
            <consortium name="RefSeq"/>
        </authorList>
    </citation>
    <scope>IDENTIFICATION</scope>
    <source>
        <strain evidence="2">USDA-PBARC FA_bdor</strain>
        <tissue evidence="2">Whole organism</tissue>
    </source>
</reference>
<evidence type="ECO:0000313" key="1">
    <source>
        <dbReference type="Proteomes" id="UP000694866"/>
    </source>
</evidence>
<dbReference type="PANTHER" id="PTHR13318:SF95">
    <property type="entry name" value="F-BOX PROTEIN YLR352W"/>
    <property type="match status" value="1"/>
</dbReference>
<organism evidence="1 2">
    <name type="scientific">Fopius arisanus</name>
    <dbReference type="NCBI Taxonomy" id="64838"/>
    <lineage>
        <taxon>Eukaryota</taxon>
        <taxon>Metazoa</taxon>
        <taxon>Ecdysozoa</taxon>
        <taxon>Arthropoda</taxon>
        <taxon>Hexapoda</taxon>
        <taxon>Insecta</taxon>
        <taxon>Pterygota</taxon>
        <taxon>Neoptera</taxon>
        <taxon>Endopterygota</taxon>
        <taxon>Hymenoptera</taxon>
        <taxon>Apocrita</taxon>
        <taxon>Ichneumonoidea</taxon>
        <taxon>Braconidae</taxon>
        <taxon>Opiinae</taxon>
        <taxon>Fopius</taxon>
    </lineage>
</organism>
<name>A0A9R1UBK9_9HYME</name>
<dbReference type="AlphaFoldDB" id="A0A9R1UBK9"/>
<dbReference type="GO" id="GO:0031146">
    <property type="term" value="P:SCF-dependent proteasomal ubiquitin-dependent protein catabolic process"/>
    <property type="evidence" value="ECO:0007669"/>
    <property type="project" value="TreeGrafter"/>
</dbReference>
<dbReference type="Gene3D" id="3.80.10.10">
    <property type="entry name" value="Ribonuclease Inhibitor"/>
    <property type="match status" value="2"/>
</dbReference>
<protein>
    <submittedName>
        <fullName evidence="2">Uncharacterized protein isoform X1</fullName>
    </submittedName>
</protein>
<dbReference type="Proteomes" id="UP000694866">
    <property type="component" value="Unplaced"/>
</dbReference>
<accession>A0A9R1UBK9</accession>
<dbReference type="InterPro" id="IPR032675">
    <property type="entry name" value="LRR_dom_sf"/>
</dbReference>
<dbReference type="SUPFAM" id="SSF52047">
    <property type="entry name" value="RNI-like"/>
    <property type="match status" value="2"/>
</dbReference>